<gene>
    <name evidence="1" type="ORF">T12_9545</name>
</gene>
<proteinExistence type="predicted"/>
<evidence type="ECO:0000313" key="1">
    <source>
        <dbReference type="EMBL" id="KRY10476.1"/>
    </source>
</evidence>
<name>A0A0V0ZDL0_9BILA</name>
<keyword evidence="2" id="KW-1185">Reference proteome</keyword>
<reference evidence="1 2" key="1">
    <citation type="submission" date="2015-01" db="EMBL/GenBank/DDBJ databases">
        <title>Evolution of Trichinella species and genotypes.</title>
        <authorList>
            <person name="Korhonen P.K."/>
            <person name="Edoardo P."/>
            <person name="Giuseppe L.R."/>
            <person name="Gasser R.B."/>
        </authorList>
    </citation>
    <scope>NUCLEOTIDE SEQUENCE [LARGE SCALE GENOMIC DNA]</scope>
    <source>
        <strain evidence="1">ISS2496</strain>
    </source>
</reference>
<dbReference type="EMBL" id="JYDQ01000229">
    <property type="protein sequence ID" value="KRY10476.1"/>
    <property type="molecule type" value="Genomic_DNA"/>
</dbReference>
<dbReference type="AlphaFoldDB" id="A0A0V0ZDL0"/>
<accession>A0A0V0ZDL0</accession>
<evidence type="ECO:0000313" key="2">
    <source>
        <dbReference type="Proteomes" id="UP000054783"/>
    </source>
</evidence>
<sequence length="72" mass="7821">MKSVSRSVWCTETNEMFPGGFRCIMLSIGGPLGSSVSAVSRVLLPQDGGKGLGKGLQNHLYLRYFRLSADDK</sequence>
<comment type="caution">
    <text evidence="1">The sequence shown here is derived from an EMBL/GenBank/DDBJ whole genome shotgun (WGS) entry which is preliminary data.</text>
</comment>
<dbReference type="Proteomes" id="UP000054783">
    <property type="component" value="Unassembled WGS sequence"/>
</dbReference>
<protein>
    <submittedName>
        <fullName evidence="1">Uncharacterized protein</fullName>
    </submittedName>
</protein>
<organism evidence="1 2">
    <name type="scientific">Trichinella patagoniensis</name>
    <dbReference type="NCBI Taxonomy" id="990121"/>
    <lineage>
        <taxon>Eukaryota</taxon>
        <taxon>Metazoa</taxon>
        <taxon>Ecdysozoa</taxon>
        <taxon>Nematoda</taxon>
        <taxon>Enoplea</taxon>
        <taxon>Dorylaimia</taxon>
        <taxon>Trichinellida</taxon>
        <taxon>Trichinellidae</taxon>
        <taxon>Trichinella</taxon>
    </lineage>
</organism>